<dbReference type="EMBL" id="JAXCGZ010001146">
    <property type="protein sequence ID" value="KAK7085342.1"/>
    <property type="molecule type" value="Genomic_DNA"/>
</dbReference>
<accession>A0AAN9AFY0</accession>
<dbReference type="Proteomes" id="UP001381693">
    <property type="component" value="Unassembled WGS sequence"/>
</dbReference>
<dbReference type="AlphaFoldDB" id="A0AAN9AFY0"/>
<reference evidence="1 2" key="1">
    <citation type="submission" date="2023-11" db="EMBL/GenBank/DDBJ databases">
        <title>Halocaridina rubra genome assembly.</title>
        <authorList>
            <person name="Smith C."/>
        </authorList>
    </citation>
    <scope>NUCLEOTIDE SEQUENCE [LARGE SCALE GENOMIC DNA]</scope>
    <source>
        <strain evidence="1">EP-1</strain>
        <tissue evidence="1">Whole</tissue>
    </source>
</reference>
<comment type="caution">
    <text evidence="1">The sequence shown here is derived from an EMBL/GenBank/DDBJ whole genome shotgun (WGS) entry which is preliminary data.</text>
</comment>
<name>A0AAN9AFY0_HALRR</name>
<organism evidence="1 2">
    <name type="scientific">Halocaridina rubra</name>
    <name type="common">Hawaiian red shrimp</name>
    <dbReference type="NCBI Taxonomy" id="373956"/>
    <lineage>
        <taxon>Eukaryota</taxon>
        <taxon>Metazoa</taxon>
        <taxon>Ecdysozoa</taxon>
        <taxon>Arthropoda</taxon>
        <taxon>Crustacea</taxon>
        <taxon>Multicrustacea</taxon>
        <taxon>Malacostraca</taxon>
        <taxon>Eumalacostraca</taxon>
        <taxon>Eucarida</taxon>
        <taxon>Decapoda</taxon>
        <taxon>Pleocyemata</taxon>
        <taxon>Caridea</taxon>
        <taxon>Atyoidea</taxon>
        <taxon>Atyidae</taxon>
        <taxon>Halocaridina</taxon>
    </lineage>
</organism>
<protein>
    <submittedName>
        <fullName evidence="1">Uncharacterized protein</fullName>
    </submittedName>
</protein>
<feature type="non-terminal residue" evidence="1">
    <location>
        <position position="75"/>
    </location>
</feature>
<proteinExistence type="predicted"/>
<sequence>MECDTFYELGPPPDMLLNVPPPPIPPFMAEFVSRLAAEGINLREDDKGFAEEDKPCHLCQWANGNGVGYVELAQK</sequence>
<evidence type="ECO:0000313" key="2">
    <source>
        <dbReference type="Proteomes" id="UP001381693"/>
    </source>
</evidence>
<gene>
    <name evidence="1" type="ORF">SK128_019354</name>
</gene>
<keyword evidence="2" id="KW-1185">Reference proteome</keyword>
<evidence type="ECO:0000313" key="1">
    <source>
        <dbReference type="EMBL" id="KAK7085342.1"/>
    </source>
</evidence>